<gene>
    <name evidence="1" type="ORF">CK203_026714</name>
</gene>
<evidence type="ECO:0000313" key="1">
    <source>
        <dbReference type="EMBL" id="RVX00194.1"/>
    </source>
</evidence>
<proteinExistence type="predicted"/>
<comment type="caution">
    <text evidence="1">The sequence shown here is derived from an EMBL/GenBank/DDBJ whole genome shotgun (WGS) entry which is preliminary data.</text>
</comment>
<reference evidence="1 2" key="1">
    <citation type="journal article" date="2018" name="PLoS Genet.">
        <title>Population sequencing reveals clonal diversity and ancestral inbreeding in the grapevine cultivar Chardonnay.</title>
        <authorList>
            <person name="Roach M.J."/>
            <person name="Johnson D.L."/>
            <person name="Bohlmann J."/>
            <person name="van Vuuren H.J."/>
            <person name="Jones S.J."/>
            <person name="Pretorius I.S."/>
            <person name="Schmidt S.A."/>
            <person name="Borneman A.R."/>
        </authorList>
    </citation>
    <scope>NUCLEOTIDE SEQUENCE [LARGE SCALE GENOMIC DNA]</scope>
    <source>
        <strain evidence="2">cv. Chardonnay</strain>
        <tissue evidence="1">Leaf</tissue>
    </source>
</reference>
<accession>A0A438ITY5</accession>
<dbReference type="AlphaFoldDB" id="A0A438ITY5"/>
<organism evidence="1 2">
    <name type="scientific">Vitis vinifera</name>
    <name type="common">Grape</name>
    <dbReference type="NCBI Taxonomy" id="29760"/>
    <lineage>
        <taxon>Eukaryota</taxon>
        <taxon>Viridiplantae</taxon>
        <taxon>Streptophyta</taxon>
        <taxon>Embryophyta</taxon>
        <taxon>Tracheophyta</taxon>
        <taxon>Spermatophyta</taxon>
        <taxon>Magnoliopsida</taxon>
        <taxon>eudicotyledons</taxon>
        <taxon>Gunneridae</taxon>
        <taxon>Pentapetalae</taxon>
        <taxon>rosids</taxon>
        <taxon>Vitales</taxon>
        <taxon>Vitaceae</taxon>
        <taxon>Viteae</taxon>
        <taxon>Vitis</taxon>
    </lineage>
</organism>
<dbReference type="Proteomes" id="UP000288805">
    <property type="component" value="Unassembled WGS sequence"/>
</dbReference>
<dbReference type="EMBL" id="QGNW01000083">
    <property type="protein sequence ID" value="RVX00194.1"/>
    <property type="molecule type" value="Genomic_DNA"/>
</dbReference>
<name>A0A438ITY5_VITVI</name>
<protein>
    <submittedName>
        <fullName evidence="1">Uncharacterized protein</fullName>
    </submittedName>
</protein>
<sequence>MHTWAPRRVWHAPRGCDNMGHGVAYPLPSAGTRAPKPCASEPAEKTMDAMSWPDGALDKQLVHTMTPMHSIGAQCPVHQEGTVMGAMPWLVEAEPDEWEQQAQAMGTSTWLGLTHQRGGDTLMQPGQLVVHAAWFQRALIRDALVGTQSQEAPCGKKAACHHLGSGWLCKRFRAVLSGCITTRGKTARETILYLVVEINTSWEGFPLISEQTPEMVGGSAMEALRERMTQIEEALGE</sequence>
<evidence type="ECO:0000313" key="2">
    <source>
        <dbReference type="Proteomes" id="UP000288805"/>
    </source>
</evidence>